<protein>
    <submittedName>
        <fullName evidence="1">Uncharacterized protein</fullName>
    </submittedName>
</protein>
<organism evidence="1 2">
    <name type="scientific">Megaselia scalaris</name>
    <name type="common">Humpbacked fly</name>
    <name type="synonym">Phora scalaris</name>
    <dbReference type="NCBI Taxonomy" id="36166"/>
    <lineage>
        <taxon>Eukaryota</taxon>
        <taxon>Metazoa</taxon>
        <taxon>Ecdysozoa</taxon>
        <taxon>Arthropoda</taxon>
        <taxon>Hexapoda</taxon>
        <taxon>Insecta</taxon>
        <taxon>Pterygota</taxon>
        <taxon>Neoptera</taxon>
        <taxon>Endopterygota</taxon>
        <taxon>Diptera</taxon>
        <taxon>Brachycera</taxon>
        <taxon>Muscomorpha</taxon>
        <taxon>Platypezoidea</taxon>
        <taxon>Phoridae</taxon>
        <taxon>Megaseliini</taxon>
        <taxon>Megaselia</taxon>
    </lineage>
</organism>
<name>T1GAU6_MEGSC</name>
<evidence type="ECO:0000313" key="1">
    <source>
        <dbReference type="EnsemblMetazoa" id="MESCA000359-PA"/>
    </source>
</evidence>
<evidence type="ECO:0000313" key="2">
    <source>
        <dbReference type="Proteomes" id="UP000015102"/>
    </source>
</evidence>
<accession>T1GAU6</accession>
<keyword evidence="2" id="KW-1185">Reference proteome</keyword>
<reference evidence="1" key="2">
    <citation type="submission" date="2015-06" db="UniProtKB">
        <authorList>
            <consortium name="EnsemblMetazoa"/>
        </authorList>
    </citation>
    <scope>IDENTIFICATION</scope>
</reference>
<dbReference type="EMBL" id="CAQQ02391873">
    <property type="status" value="NOT_ANNOTATED_CDS"/>
    <property type="molecule type" value="Genomic_DNA"/>
</dbReference>
<sequence length="116" mass="12198">MFKFVNRCTFRSRCLRCCQARTCDPLAYTAEVVAAPAVATATSSQFFTRNHNGIAAPVLASSARFIDSNGFAADVVAPVSPVATYAQTSYASEQIHSAAAPLAFAAPLTYSSAVLV</sequence>
<dbReference type="HOGENOM" id="CLU_134025_0_1_1"/>
<dbReference type="EnsemblMetazoa" id="MESCA000359-RA">
    <property type="protein sequence ID" value="MESCA000359-PA"/>
    <property type="gene ID" value="MESCA000359"/>
</dbReference>
<reference evidence="2" key="1">
    <citation type="submission" date="2013-02" db="EMBL/GenBank/DDBJ databases">
        <authorList>
            <person name="Hughes D."/>
        </authorList>
    </citation>
    <scope>NUCLEOTIDE SEQUENCE</scope>
    <source>
        <strain>Durham</strain>
        <strain evidence="2">NC isolate 2 -- Noor lab</strain>
    </source>
</reference>
<dbReference type="Proteomes" id="UP000015102">
    <property type="component" value="Unassembled WGS sequence"/>
</dbReference>
<proteinExistence type="predicted"/>
<dbReference type="AlphaFoldDB" id="T1GAU6"/>